<dbReference type="EMBL" id="FLQU01000280">
    <property type="protein sequence ID" value="SBS83422.1"/>
    <property type="molecule type" value="Genomic_DNA"/>
</dbReference>
<reference evidence="2" key="1">
    <citation type="submission" date="2016-05" db="EMBL/GenBank/DDBJ databases">
        <authorList>
            <person name="Naeem Raeece"/>
        </authorList>
    </citation>
    <scope>NUCLEOTIDE SEQUENCE [LARGE SCALE GENOMIC DNA]</scope>
</reference>
<evidence type="ECO:0000313" key="1">
    <source>
        <dbReference type="EMBL" id="SBS83422.1"/>
    </source>
</evidence>
<evidence type="ECO:0000313" key="2">
    <source>
        <dbReference type="Proteomes" id="UP000078560"/>
    </source>
</evidence>
<accession>A0A1A8VSG7</accession>
<gene>
    <name evidence="1" type="ORF">POVCU2_0020790</name>
</gene>
<name>A0A1A8VSG7_PLAOA</name>
<organism evidence="1 2">
    <name type="scientific">Plasmodium ovale curtisi</name>
    <dbReference type="NCBI Taxonomy" id="864141"/>
    <lineage>
        <taxon>Eukaryota</taxon>
        <taxon>Sar</taxon>
        <taxon>Alveolata</taxon>
        <taxon>Apicomplexa</taxon>
        <taxon>Aconoidasida</taxon>
        <taxon>Haemosporida</taxon>
        <taxon>Plasmodiidae</taxon>
        <taxon>Plasmodium</taxon>
        <taxon>Plasmodium (Plasmodium)</taxon>
    </lineage>
</organism>
<dbReference type="AlphaFoldDB" id="A0A1A8VSG7"/>
<protein>
    <submittedName>
        <fullName evidence="1">Uncharacterized protein</fullName>
    </submittedName>
</protein>
<dbReference type="Proteomes" id="UP000078560">
    <property type="component" value="Unassembled WGS sequence"/>
</dbReference>
<sequence>MNVPTGRTASSIYALNLYKCPLSLLLPSHRLSKPPPHPSLMMKLQVQVTLGWGNWIEAADWRKQIETAD</sequence>
<proteinExistence type="predicted"/>